<accession>A0ABP7FJT8</accession>
<keyword evidence="4" id="KW-1185">Reference proteome</keyword>
<reference evidence="4" key="1">
    <citation type="journal article" date="2019" name="Int. J. Syst. Evol. Microbiol.">
        <title>The Global Catalogue of Microorganisms (GCM) 10K type strain sequencing project: providing services to taxonomists for standard genome sequencing and annotation.</title>
        <authorList>
            <consortium name="The Broad Institute Genomics Platform"/>
            <consortium name="The Broad Institute Genome Sequencing Center for Infectious Disease"/>
            <person name="Wu L."/>
            <person name="Ma J."/>
        </authorList>
    </citation>
    <scope>NUCLEOTIDE SEQUENCE [LARGE SCALE GENOMIC DNA]</scope>
    <source>
        <strain evidence="4">JCM 30846</strain>
    </source>
</reference>
<evidence type="ECO:0000313" key="4">
    <source>
        <dbReference type="Proteomes" id="UP001499884"/>
    </source>
</evidence>
<name>A0ABP7FJT8_9ACTN</name>
<evidence type="ECO:0000256" key="1">
    <source>
        <dbReference type="SAM" id="MobiDB-lite"/>
    </source>
</evidence>
<proteinExistence type="predicted"/>
<protein>
    <submittedName>
        <fullName evidence="3">Uncharacterized protein</fullName>
    </submittedName>
</protein>
<feature type="region of interest" description="Disordered" evidence="1">
    <location>
        <begin position="130"/>
        <end position="149"/>
    </location>
</feature>
<keyword evidence="2" id="KW-0732">Signal</keyword>
<sequence>MRVHHRGTAALTTAVLLAAGLTAAQRAQPQGPARTSGAGAAAPAAAPVAADGAGRATCRTRTAGSHAVADCHNPDPAADRVRLHVECARWWDVDADSAPADIPPAGYARLTERCWQRIAAVWITHEPVPARHPRAAHGPLTPARPPAGS</sequence>
<dbReference type="Proteomes" id="UP001499884">
    <property type="component" value="Unassembled WGS sequence"/>
</dbReference>
<organism evidence="3 4">
    <name type="scientific">Streptomyces tremellae</name>
    <dbReference type="NCBI Taxonomy" id="1124239"/>
    <lineage>
        <taxon>Bacteria</taxon>
        <taxon>Bacillati</taxon>
        <taxon>Actinomycetota</taxon>
        <taxon>Actinomycetes</taxon>
        <taxon>Kitasatosporales</taxon>
        <taxon>Streptomycetaceae</taxon>
        <taxon>Streptomyces</taxon>
    </lineage>
</organism>
<dbReference type="EMBL" id="BAABEP010000029">
    <property type="protein sequence ID" value="GAA3739278.1"/>
    <property type="molecule type" value="Genomic_DNA"/>
</dbReference>
<feature type="signal peptide" evidence="2">
    <location>
        <begin position="1"/>
        <end position="23"/>
    </location>
</feature>
<feature type="chain" id="PRO_5047204743" evidence="2">
    <location>
        <begin position="24"/>
        <end position="149"/>
    </location>
</feature>
<evidence type="ECO:0000256" key="2">
    <source>
        <dbReference type="SAM" id="SignalP"/>
    </source>
</evidence>
<gene>
    <name evidence="3" type="ORF">GCM10023082_40520</name>
</gene>
<dbReference type="RefSeq" id="WP_345649291.1">
    <property type="nucleotide sequence ID" value="NZ_BAABEP010000029.1"/>
</dbReference>
<comment type="caution">
    <text evidence="3">The sequence shown here is derived from an EMBL/GenBank/DDBJ whole genome shotgun (WGS) entry which is preliminary data.</text>
</comment>
<evidence type="ECO:0000313" key="3">
    <source>
        <dbReference type="EMBL" id="GAA3739278.1"/>
    </source>
</evidence>